<reference evidence="2 3" key="2">
    <citation type="journal article" date="2017" name="Nature">
        <title>The Apostasia genome and the evolution of orchids.</title>
        <authorList>
            <person name="Zhang G.Q."/>
            <person name="Liu K.W."/>
            <person name="Li Z."/>
            <person name="Lohaus R."/>
            <person name="Hsiao Y.Y."/>
            <person name="Niu S.C."/>
            <person name="Wang J.Y."/>
            <person name="Lin Y.C."/>
            <person name="Xu Q."/>
            <person name="Chen L.J."/>
            <person name="Yoshida K."/>
            <person name="Fujiwara S."/>
            <person name="Wang Z.W."/>
            <person name="Zhang Y.Q."/>
            <person name="Mitsuda N."/>
            <person name="Wang M."/>
            <person name="Liu G.H."/>
            <person name="Pecoraro L."/>
            <person name="Huang H.X."/>
            <person name="Xiao X.J."/>
            <person name="Lin M."/>
            <person name="Wu X.Y."/>
            <person name="Wu W.L."/>
            <person name="Chen Y.Y."/>
            <person name="Chang S.B."/>
            <person name="Sakamoto S."/>
            <person name="Ohme-Takagi M."/>
            <person name="Yagi M."/>
            <person name="Zeng S.J."/>
            <person name="Shen C.Y."/>
            <person name="Yeh C.M."/>
            <person name="Luo Y.B."/>
            <person name="Tsai W.C."/>
            <person name="Van de Peer Y."/>
            <person name="Liu Z.J."/>
        </authorList>
    </citation>
    <scope>NUCLEOTIDE SEQUENCE [LARGE SCALE GENOMIC DNA]</scope>
    <source>
        <tissue evidence="2">The whole plant</tissue>
    </source>
</reference>
<dbReference type="InterPro" id="IPR055298">
    <property type="entry name" value="AtLOH3-like"/>
</dbReference>
<dbReference type="EMBL" id="KZ503303">
    <property type="protein sequence ID" value="PKU66015.1"/>
    <property type="molecule type" value="Genomic_DNA"/>
</dbReference>
<dbReference type="GO" id="GO:0046983">
    <property type="term" value="F:protein dimerization activity"/>
    <property type="evidence" value="ECO:0007669"/>
    <property type="project" value="InterPro"/>
</dbReference>
<dbReference type="InterPro" id="IPR008906">
    <property type="entry name" value="HATC_C_dom"/>
</dbReference>
<name>A0A2I0VRI2_9ASPA</name>
<dbReference type="Proteomes" id="UP000233837">
    <property type="component" value="Unassembled WGS sequence"/>
</dbReference>
<organism evidence="2 3">
    <name type="scientific">Dendrobium catenatum</name>
    <dbReference type="NCBI Taxonomy" id="906689"/>
    <lineage>
        <taxon>Eukaryota</taxon>
        <taxon>Viridiplantae</taxon>
        <taxon>Streptophyta</taxon>
        <taxon>Embryophyta</taxon>
        <taxon>Tracheophyta</taxon>
        <taxon>Spermatophyta</taxon>
        <taxon>Magnoliopsida</taxon>
        <taxon>Liliopsida</taxon>
        <taxon>Asparagales</taxon>
        <taxon>Orchidaceae</taxon>
        <taxon>Epidendroideae</taxon>
        <taxon>Malaxideae</taxon>
        <taxon>Dendrobiinae</taxon>
        <taxon>Dendrobium</taxon>
    </lineage>
</organism>
<dbReference type="AlphaFoldDB" id="A0A2I0VRI2"/>
<evidence type="ECO:0000313" key="2">
    <source>
        <dbReference type="EMBL" id="PKU66015.1"/>
    </source>
</evidence>
<reference evidence="2 3" key="1">
    <citation type="journal article" date="2016" name="Sci. Rep.">
        <title>The Dendrobium catenatum Lindl. genome sequence provides insights into polysaccharide synthase, floral development and adaptive evolution.</title>
        <authorList>
            <person name="Zhang G.Q."/>
            <person name="Xu Q."/>
            <person name="Bian C."/>
            <person name="Tsai W.C."/>
            <person name="Yeh C.M."/>
            <person name="Liu K.W."/>
            <person name="Yoshida K."/>
            <person name="Zhang L.S."/>
            <person name="Chang S.B."/>
            <person name="Chen F."/>
            <person name="Shi Y."/>
            <person name="Su Y.Y."/>
            <person name="Zhang Y.Q."/>
            <person name="Chen L.J."/>
            <person name="Yin Y."/>
            <person name="Lin M."/>
            <person name="Huang H."/>
            <person name="Deng H."/>
            <person name="Wang Z.W."/>
            <person name="Zhu S.L."/>
            <person name="Zhao X."/>
            <person name="Deng C."/>
            <person name="Niu S.C."/>
            <person name="Huang J."/>
            <person name="Wang M."/>
            <person name="Liu G.H."/>
            <person name="Yang H.J."/>
            <person name="Xiao X.J."/>
            <person name="Hsiao Y.Y."/>
            <person name="Wu W.L."/>
            <person name="Chen Y.Y."/>
            <person name="Mitsuda N."/>
            <person name="Ohme-Takagi M."/>
            <person name="Luo Y.B."/>
            <person name="Van de Peer Y."/>
            <person name="Liu Z.J."/>
        </authorList>
    </citation>
    <scope>NUCLEOTIDE SEQUENCE [LARGE SCALE GENOMIC DNA]</scope>
    <source>
        <tissue evidence="2">The whole plant</tissue>
    </source>
</reference>
<keyword evidence="3" id="KW-1185">Reference proteome</keyword>
<evidence type="ECO:0000313" key="3">
    <source>
        <dbReference type="Proteomes" id="UP000233837"/>
    </source>
</evidence>
<gene>
    <name evidence="2" type="ORF">MA16_Dca009090</name>
</gene>
<protein>
    <recommendedName>
        <fullName evidence="1">HAT C-terminal dimerisation domain-containing protein</fullName>
    </recommendedName>
</protein>
<dbReference type="PANTHER" id="PTHR11697">
    <property type="entry name" value="GENERAL TRANSCRIPTION FACTOR 2-RELATED ZINC FINGER PROTEIN"/>
    <property type="match status" value="1"/>
</dbReference>
<evidence type="ECO:0000259" key="1">
    <source>
        <dbReference type="Pfam" id="PF05699"/>
    </source>
</evidence>
<proteinExistence type="predicted"/>
<dbReference type="Pfam" id="PF05699">
    <property type="entry name" value="Dimer_Tnp_hAT"/>
    <property type="match status" value="1"/>
</dbReference>
<accession>A0A2I0VRI2</accession>
<dbReference type="PANTHER" id="PTHR11697:SF230">
    <property type="entry name" value="ZINC FINGER, MYM DOMAIN CONTAINING 1"/>
    <property type="match status" value="1"/>
</dbReference>
<dbReference type="STRING" id="906689.A0A2I0VRI2"/>
<feature type="domain" description="HAT C-terminal dimerisation" evidence="1">
    <location>
        <begin position="91"/>
        <end position="148"/>
    </location>
</feature>
<sequence length="174" mass="20393">MQLQELNNRFSEASTELLLCISCLNPSNSFHAFNKEKLIRMTNLYPADFTPSDLMILDNQLETYIMDMQFNIQFSLLKDIGSLAEKMVQNRKEILYPLVFRLLKLALVLPVATTGVERSFSAMAIIKNRLRNRIGDQWMNDTLIAYIEKEILDCIDNDIIIQFFQNMKNRRYKL</sequence>